<feature type="domain" description="Histidine kinase" evidence="10">
    <location>
        <begin position="279"/>
        <end position="501"/>
    </location>
</feature>
<dbReference type="SUPFAM" id="SSF55874">
    <property type="entry name" value="ATPase domain of HSP90 chaperone/DNA topoisomerase II/histidine kinase"/>
    <property type="match status" value="1"/>
</dbReference>
<dbReference type="InterPro" id="IPR036097">
    <property type="entry name" value="HisK_dim/P_sf"/>
</dbReference>
<dbReference type="CDD" id="cd00130">
    <property type="entry name" value="PAS"/>
    <property type="match status" value="2"/>
</dbReference>
<feature type="modified residue" description="4-aspartylphosphate" evidence="9">
    <location>
        <position position="579"/>
    </location>
</feature>
<feature type="domain" description="PAS" evidence="12">
    <location>
        <begin position="137"/>
        <end position="207"/>
    </location>
</feature>
<dbReference type="InterPro" id="IPR005467">
    <property type="entry name" value="His_kinase_dom"/>
</dbReference>
<dbReference type="Gene3D" id="3.30.565.10">
    <property type="entry name" value="Histidine kinase-like ATPase, C-terminal domain"/>
    <property type="match status" value="1"/>
</dbReference>
<feature type="domain" description="PAC" evidence="13">
    <location>
        <begin position="83"/>
        <end position="136"/>
    </location>
</feature>
<evidence type="ECO:0000313" key="14">
    <source>
        <dbReference type="EMBL" id="MEB4799315.1"/>
    </source>
</evidence>
<dbReference type="PROSITE" id="PS50112">
    <property type="entry name" value="PAS"/>
    <property type="match status" value="2"/>
</dbReference>
<dbReference type="NCBIfam" id="TIGR00229">
    <property type="entry name" value="sensory_box"/>
    <property type="match status" value="2"/>
</dbReference>
<accession>A0ABU6DNH6</accession>
<dbReference type="Gene3D" id="3.30.450.20">
    <property type="entry name" value="PAS domain"/>
    <property type="match status" value="2"/>
</dbReference>
<dbReference type="SMART" id="SM00448">
    <property type="entry name" value="REC"/>
    <property type="match status" value="1"/>
</dbReference>
<dbReference type="Pfam" id="PF08447">
    <property type="entry name" value="PAS_3"/>
    <property type="match status" value="1"/>
</dbReference>
<dbReference type="EC" id="2.7.13.3" evidence="2"/>
<organism evidence="14 15">
    <name type="scientific">Paenibacillus chondroitinus</name>
    <dbReference type="NCBI Taxonomy" id="59842"/>
    <lineage>
        <taxon>Bacteria</taxon>
        <taxon>Bacillati</taxon>
        <taxon>Bacillota</taxon>
        <taxon>Bacilli</taxon>
        <taxon>Bacillales</taxon>
        <taxon>Paenibacillaceae</taxon>
        <taxon>Paenibacillus</taxon>
    </lineage>
</organism>
<feature type="domain" description="PAS" evidence="12">
    <location>
        <begin position="9"/>
        <end position="79"/>
    </location>
</feature>
<dbReference type="InterPro" id="IPR003661">
    <property type="entry name" value="HisK_dim/P_dom"/>
</dbReference>
<dbReference type="SUPFAM" id="SSF55785">
    <property type="entry name" value="PYP-like sensor domain (PAS domain)"/>
    <property type="match status" value="2"/>
</dbReference>
<dbReference type="Gene3D" id="3.40.50.2300">
    <property type="match status" value="1"/>
</dbReference>
<keyword evidence="8" id="KW-0902">Two-component regulatory system</keyword>
<evidence type="ECO:0000256" key="3">
    <source>
        <dbReference type="ARBA" id="ARBA00022553"/>
    </source>
</evidence>
<evidence type="ECO:0000259" key="13">
    <source>
        <dbReference type="PROSITE" id="PS50113"/>
    </source>
</evidence>
<dbReference type="SMART" id="SM00091">
    <property type="entry name" value="PAS"/>
    <property type="match status" value="2"/>
</dbReference>
<dbReference type="SUPFAM" id="SSF47384">
    <property type="entry name" value="Homodimeric domain of signal transducing histidine kinase"/>
    <property type="match status" value="1"/>
</dbReference>
<sequence>MQNMKFFDPEAIFGHIYTNAPIGIALISLERKWLNVNKAVCRIFGYSEEEFRNFTLDDIRHPDDRNNGRGLLTELLDGGIPSFELENRYFNKNGQIVWASVHVSLVRNDQDGNPLYFIAHFIDVTKNKLAELKLQESIERYTSLKKYNHDAIISFGLDGIIMNGNTMVQQMTGYLIEELIGSGMSKLIGEKNSINLLSALNNHINNHQAIENVEKDIAFIQHKNGHSVEVLVTLAPIIIQTQIMGFYIIAKDMTEQKKLIIEKEAAEKTNKAKSDFLAMMSHEIRTPMNGVIGMTEVLLETNLDEEQIEYVEIIKKSGATLLAIINDILDFSKIESGRTELVEEPLSVSTVLSETLYMVMSKALEKNLEITTSVCPEVPNLVYGDTTKLRQVLMNLLSNAIKFTPKGSVSISVETVSQTSNQVRLQFAVKDTGIGVPKDQVGHLFEPFYQVDHFMTRKTEGTGLGLAICKKLVGLMDGEIWHEDAIDQPGSTFLFTANFRVQLNHSDSSQYDIWREQENISENSEEQSLKILIAEDNEVNQLVLKKMIEKLGHKTTQVQNGKEAVEAVKRYPYDIIFMDIQMPWMDGLAATKFINAQLNGKKKPYIVAVTAHAIKGDCEKYVSEGMDAYISKPISMDAISAIIARVERMNAQVT</sequence>
<keyword evidence="7" id="KW-0067">ATP-binding</keyword>
<dbReference type="PRINTS" id="PR00344">
    <property type="entry name" value="BCTRLSENSOR"/>
</dbReference>
<dbReference type="InterPro" id="IPR000014">
    <property type="entry name" value="PAS"/>
</dbReference>
<evidence type="ECO:0000256" key="9">
    <source>
        <dbReference type="PROSITE-ProRule" id="PRU00169"/>
    </source>
</evidence>
<keyword evidence="6" id="KW-0418">Kinase</keyword>
<protein>
    <recommendedName>
        <fullName evidence="2">histidine kinase</fullName>
        <ecNumber evidence="2">2.7.13.3</ecNumber>
    </recommendedName>
</protein>
<dbReference type="InterPro" id="IPR003594">
    <property type="entry name" value="HATPase_dom"/>
</dbReference>
<dbReference type="InterPro" id="IPR035965">
    <property type="entry name" value="PAS-like_dom_sf"/>
</dbReference>
<evidence type="ECO:0000259" key="12">
    <source>
        <dbReference type="PROSITE" id="PS50112"/>
    </source>
</evidence>
<evidence type="ECO:0000256" key="6">
    <source>
        <dbReference type="ARBA" id="ARBA00022777"/>
    </source>
</evidence>
<dbReference type="Pfam" id="PF13426">
    <property type="entry name" value="PAS_9"/>
    <property type="match status" value="1"/>
</dbReference>
<evidence type="ECO:0000313" key="15">
    <source>
        <dbReference type="Proteomes" id="UP001355653"/>
    </source>
</evidence>
<evidence type="ECO:0000259" key="10">
    <source>
        <dbReference type="PROSITE" id="PS50109"/>
    </source>
</evidence>
<keyword evidence="3 9" id="KW-0597">Phosphoprotein</keyword>
<dbReference type="PANTHER" id="PTHR45339:SF1">
    <property type="entry name" value="HYBRID SIGNAL TRANSDUCTION HISTIDINE KINASE J"/>
    <property type="match status" value="1"/>
</dbReference>
<dbReference type="SMART" id="SM00388">
    <property type="entry name" value="HisKA"/>
    <property type="match status" value="1"/>
</dbReference>
<dbReference type="Proteomes" id="UP001355653">
    <property type="component" value="Unassembled WGS sequence"/>
</dbReference>
<dbReference type="CDD" id="cd00082">
    <property type="entry name" value="HisKA"/>
    <property type="match status" value="1"/>
</dbReference>
<evidence type="ECO:0000256" key="2">
    <source>
        <dbReference type="ARBA" id="ARBA00012438"/>
    </source>
</evidence>
<dbReference type="InterPro" id="IPR036890">
    <property type="entry name" value="HATPase_C_sf"/>
</dbReference>
<evidence type="ECO:0000256" key="1">
    <source>
        <dbReference type="ARBA" id="ARBA00000085"/>
    </source>
</evidence>
<keyword evidence="4" id="KW-0808">Transferase</keyword>
<dbReference type="PROSITE" id="PS50109">
    <property type="entry name" value="HIS_KIN"/>
    <property type="match status" value="1"/>
</dbReference>
<evidence type="ECO:0000256" key="8">
    <source>
        <dbReference type="ARBA" id="ARBA00023012"/>
    </source>
</evidence>
<evidence type="ECO:0000256" key="5">
    <source>
        <dbReference type="ARBA" id="ARBA00022741"/>
    </source>
</evidence>
<dbReference type="SMART" id="SM00387">
    <property type="entry name" value="HATPase_c"/>
    <property type="match status" value="1"/>
</dbReference>
<comment type="catalytic activity">
    <reaction evidence="1">
        <text>ATP + protein L-histidine = ADP + protein N-phospho-L-histidine.</text>
        <dbReference type="EC" id="2.7.13.3"/>
    </reaction>
</comment>
<dbReference type="SUPFAM" id="SSF52172">
    <property type="entry name" value="CheY-like"/>
    <property type="match status" value="1"/>
</dbReference>
<dbReference type="InterPro" id="IPR001610">
    <property type="entry name" value="PAC"/>
</dbReference>
<dbReference type="CDD" id="cd16922">
    <property type="entry name" value="HATPase_EvgS-ArcB-TorS-like"/>
    <property type="match status" value="1"/>
</dbReference>
<proteinExistence type="predicted"/>
<feature type="domain" description="Response regulatory" evidence="11">
    <location>
        <begin position="530"/>
        <end position="647"/>
    </location>
</feature>
<dbReference type="RefSeq" id="WP_127454431.1">
    <property type="nucleotide sequence ID" value="NZ_JAROBY010000120.1"/>
</dbReference>
<dbReference type="PANTHER" id="PTHR45339">
    <property type="entry name" value="HYBRID SIGNAL TRANSDUCTION HISTIDINE KINASE J"/>
    <property type="match status" value="1"/>
</dbReference>
<dbReference type="PROSITE" id="PS50113">
    <property type="entry name" value="PAC"/>
    <property type="match status" value="1"/>
</dbReference>
<dbReference type="PROSITE" id="PS50110">
    <property type="entry name" value="RESPONSE_REGULATORY"/>
    <property type="match status" value="1"/>
</dbReference>
<dbReference type="Pfam" id="PF00072">
    <property type="entry name" value="Response_reg"/>
    <property type="match status" value="1"/>
</dbReference>
<dbReference type="EMBL" id="JAROBY010000120">
    <property type="protein sequence ID" value="MEB4799315.1"/>
    <property type="molecule type" value="Genomic_DNA"/>
</dbReference>
<dbReference type="Pfam" id="PF00512">
    <property type="entry name" value="HisKA"/>
    <property type="match status" value="1"/>
</dbReference>
<evidence type="ECO:0000256" key="7">
    <source>
        <dbReference type="ARBA" id="ARBA00022840"/>
    </source>
</evidence>
<dbReference type="Pfam" id="PF02518">
    <property type="entry name" value="HATPase_c"/>
    <property type="match status" value="1"/>
</dbReference>
<comment type="caution">
    <text evidence="14">The sequence shown here is derived from an EMBL/GenBank/DDBJ whole genome shotgun (WGS) entry which is preliminary data.</text>
</comment>
<dbReference type="InterPro" id="IPR011006">
    <property type="entry name" value="CheY-like_superfamily"/>
</dbReference>
<dbReference type="InterPro" id="IPR000700">
    <property type="entry name" value="PAS-assoc_C"/>
</dbReference>
<dbReference type="InterPro" id="IPR001789">
    <property type="entry name" value="Sig_transdc_resp-reg_receiver"/>
</dbReference>
<name>A0ABU6DNH6_9BACL</name>
<keyword evidence="15" id="KW-1185">Reference proteome</keyword>
<dbReference type="InterPro" id="IPR013655">
    <property type="entry name" value="PAS_fold_3"/>
</dbReference>
<evidence type="ECO:0000259" key="11">
    <source>
        <dbReference type="PROSITE" id="PS50110"/>
    </source>
</evidence>
<evidence type="ECO:0000256" key="4">
    <source>
        <dbReference type="ARBA" id="ARBA00022679"/>
    </source>
</evidence>
<dbReference type="SMART" id="SM00086">
    <property type="entry name" value="PAC"/>
    <property type="match status" value="2"/>
</dbReference>
<dbReference type="InterPro" id="IPR004358">
    <property type="entry name" value="Sig_transdc_His_kin-like_C"/>
</dbReference>
<reference evidence="14 15" key="1">
    <citation type="submission" date="2023-03" db="EMBL/GenBank/DDBJ databases">
        <title>Bacillus Genome Sequencing.</title>
        <authorList>
            <person name="Dunlap C."/>
        </authorList>
    </citation>
    <scope>NUCLEOTIDE SEQUENCE [LARGE SCALE GENOMIC DNA]</scope>
    <source>
        <strain evidence="14 15">NRS-1351</strain>
    </source>
</reference>
<dbReference type="CDD" id="cd17546">
    <property type="entry name" value="REC_hyHK_CKI1_RcsC-like"/>
    <property type="match status" value="1"/>
</dbReference>
<keyword evidence="5" id="KW-0547">Nucleotide-binding</keyword>
<gene>
    <name evidence="14" type="ORF">P5G65_36240</name>
</gene>
<dbReference type="Gene3D" id="1.10.287.130">
    <property type="match status" value="1"/>
</dbReference>